<gene>
    <name evidence="3" type="ORF">QP029_13005</name>
</gene>
<name>A0ABY8VM73_9CORY</name>
<reference evidence="3 4" key="1">
    <citation type="submission" date="2023-05" db="EMBL/GenBank/DDBJ databases">
        <title>Corynebacterium suedekumii sp. nov. and Corynebacterium breve sp. nov. isolated from raw cow's milk.</title>
        <authorList>
            <person name="Baer M.K."/>
            <person name="Mehl L."/>
            <person name="Hellmuth R."/>
            <person name="Marke G."/>
            <person name="Lipski A."/>
        </authorList>
    </citation>
    <scope>NUCLEOTIDE SEQUENCE [LARGE SCALE GENOMIC DNA]</scope>
    <source>
        <strain evidence="3 4">LM112</strain>
    </source>
</reference>
<evidence type="ECO:0000256" key="1">
    <source>
        <dbReference type="SAM" id="MobiDB-lite"/>
    </source>
</evidence>
<keyword evidence="2" id="KW-0732">Signal</keyword>
<dbReference type="Pfam" id="PF19777">
    <property type="entry name" value="DUF6263"/>
    <property type="match status" value="1"/>
</dbReference>
<dbReference type="RefSeq" id="WP_284874679.1">
    <property type="nucleotide sequence ID" value="NZ_CP126970.1"/>
</dbReference>
<feature type="compositionally biased region" description="Low complexity" evidence="1">
    <location>
        <begin position="109"/>
        <end position="123"/>
    </location>
</feature>
<organism evidence="3 4">
    <name type="scientific">Corynebacterium suedekumii</name>
    <dbReference type="NCBI Taxonomy" id="3049801"/>
    <lineage>
        <taxon>Bacteria</taxon>
        <taxon>Bacillati</taxon>
        <taxon>Actinomycetota</taxon>
        <taxon>Actinomycetes</taxon>
        <taxon>Mycobacteriales</taxon>
        <taxon>Corynebacteriaceae</taxon>
        <taxon>Corynebacterium</taxon>
    </lineage>
</organism>
<accession>A0ABY8VM73</accession>
<evidence type="ECO:0000313" key="3">
    <source>
        <dbReference type="EMBL" id="WIM70086.1"/>
    </source>
</evidence>
<feature type="signal peptide" evidence="2">
    <location>
        <begin position="1"/>
        <end position="25"/>
    </location>
</feature>
<dbReference type="Proteomes" id="UP001238805">
    <property type="component" value="Chromosome"/>
</dbReference>
<dbReference type="InterPro" id="IPR046230">
    <property type="entry name" value="DUF6263"/>
</dbReference>
<keyword evidence="4" id="KW-1185">Reference proteome</keyword>
<evidence type="ECO:0000256" key="2">
    <source>
        <dbReference type="SAM" id="SignalP"/>
    </source>
</evidence>
<dbReference type="EMBL" id="CP126970">
    <property type="protein sequence ID" value="WIM70086.1"/>
    <property type="molecule type" value="Genomic_DNA"/>
</dbReference>
<protein>
    <submittedName>
        <fullName evidence="3">DUF6263 family protein</fullName>
    </submittedName>
</protein>
<feature type="chain" id="PRO_5047234840" evidence="2">
    <location>
        <begin position="26"/>
        <end position="330"/>
    </location>
</feature>
<feature type="region of interest" description="Disordered" evidence="1">
    <location>
        <begin position="109"/>
        <end position="140"/>
    </location>
</feature>
<proteinExistence type="predicted"/>
<sequence>MIFSSASRLNRALLAAAVASSLTLAACTPEETGPATEAAVGLTVDAPRITVDSIGEGDREVIAYRDIQEEPDDPEARTMQDVSVEVAEGFTQEVMRADAVDVAAPAGGDVDTLTLPLTGSTSPAAEADPENEERPATRDVELRVGQPSSTNLEQTDDIRSAEGFLVGWRGEDNGEVSTVRLAAPVDATDAGRATVEQSLMKLLSLPVVFPEEAVGPGATWSVDSRVTGESTLLQTTTYTLVSHDGDTVELDVEVQQRPALGALEMEDGQSLSVLNANTTSQGTLTVDLTQPLPVDGEVAYTTRVIYGGPDSDVRVVQDSTTGLTFSPTAD</sequence>
<evidence type="ECO:0000313" key="4">
    <source>
        <dbReference type="Proteomes" id="UP001238805"/>
    </source>
</evidence>